<evidence type="ECO:0000256" key="1">
    <source>
        <dbReference type="SAM" id="MobiDB-lite"/>
    </source>
</evidence>
<proteinExistence type="predicted"/>
<feature type="compositionally biased region" description="Polar residues" evidence="1">
    <location>
        <begin position="155"/>
        <end position="180"/>
    </location>
</feature>
<evidence type="ECO:0000313" key="3">
    <source>
        <dbReference type="Proteomes" id="UP000663860"/>
    </source>
</evidence>
<dbReference type="AlphaFoldDB" id="A0A815LT77"/>
<sequence length="232" mass="26931">MDTDEASKRNMDETGKMDMDETGKKDMDEKASSDPVTSSNQTDFEQIWLQIATDIKVRKVENLDDIPEFHQLPDQLQNQLKNEIATLNNECKIFHDEQGLKNFHVILFPKDKENYLAIYEEQTQIQQMRAIANSVGLTKVYQCLLNFISKDSDQEQTPTNDHQEQSQSVEENDLNSTESSRWPNVLREVPKINPWHYIPSFLQKSSSTSELPYNKLIEICMLRKLESISNTK</sequence>
<feature type="compositionally biased region" description="Basic and acidic residues" evidence="1">
    <location>
        <begin position="1"/>
        <end position="32"/>
    </location>
</feature>
<gene>
    <name evidence="2" type="ORF">IZO911_LOCUS40302</name>
</gene>
<accession>A0A815LT77</accession>
<dbReference type="EMBL" id="CAJNOE010001345">
    <property type="protein sequence ID" value="CAF1414830.1"/>
    <property type="molecule type" value="Genomic_DNA"/>
</dbReference>
<comment type="caution">
    <text evidence="2">The sequence shown here is derived from an EMBL/GenBank/DDBJ whole genome shotgun (WGS) entry which is preliminary data.</text>
</comment>
<feature type="region of interest" description="Disordered" evidence="1">
    <location>
        <begin position="152"/>
        <end position="180"/>
    </location>
</feature>
<organism evidence="2 3">
    <name type="scientific">Adineta steineri</name>
    <dbReference type="NCBI Taxonomy" id="433720"/>
    <lineage>
        <taxon>Eukaryota</taxon>
        <taxon>Metazoa</taxon>
        <taxon>Spiralia</taxon>
        <taxon>Gnathifera</taxon>
        <taxon>Rotifera</taxon>
        <taxon>Eurotatoria</taxon>
        <taxon>Bdelloidea</taxon>
        <taxon>Adinetida</taxon>
        <taxon>Adinetidae</taxon>
        <taxon>Adineta</taxon>
    </lineage>
</organism>
<protein>
    <submittedName>
        <fullName evidence="2">Uncharacterized protein</fullName>
    </submittedName>
</protein>
<evidence type="ECO:0000313" key="2">
    <source>
        <dbReference type="EMBL" id="CAF1414830.1"/>
    </source>
</evidence>
<feature type="region of interest" description="Disordered" evidence="1">
    <location>
        <begin position="1"/>
        <end position="39"/>
    </location>
</feature>
<reference evidence="2" key="1">
    <citation type="submission" date="2021-02" db="EMBL/GenBank/DDBJ databases">
        <authorList>
            <person name="Nowell W R."/>
        </authorList>
    </citation>
    <scope>NUCLEOTIDE SEQUENCE</scope>
</reference>
<dbReference type="Proteomes" id="UP000663860">
    <property type="component" value="Unassembled WGS sequence"/>
</dbReference>
<name>A0A815LT77_9BILA</name>